<dbReference type="AlphaFoldDB" id="A0A812D905"/>
<dbReference type="GO" id="GO:0061700">
    <property type="term" value="C:GATOR2 complex"/>
    <property type="evidence" value="ECO:0007669"/>
    <property type="project" value="TreeGrafter"/>
</dbReference>
<dbReference type="PROSITE" id="PS00678">
    <property type="entry name" value="WD_REPEATS_1"/>
    <property type="match status" value="1"/>
</dbReference>
<evidence type="ECO:0000313" key="12">
    <source>
        <dbReference type="Proteomes" id="UP000597762"/>
    </source>
</evidence>
<dbReference type="PROSITE" id="PS50082">
    <property type="entry name" value="WD_REPEATS_2"/>
    <property type="match status" value="2"/>
</dbReference>
<dbReference type="GO" id="GO:0005829">
    <property type="term" value="C:cytosol"/>
    <property type="evidence" value="ECO:0007669"/>
    <property type="project" value="TreeGrafter"/>
</dbReference>
<feature type="repeat" description="WD" evidence="8">
    <location>
        <begin position="130"/>
        <end position="172"/>
    </location>
</feature>
<gene>
    <name evidence="11" type="ORF">SPHA_49713</name>
</gene>
<dbReference type="PANTHER" id="PTHR46200:SF1">
    <property type="entry name" value="GATOR COMPLEX PROTEIN WDR24"/>
    <property type="match status" value="1"/>
</dbReference>
<protein>
    <recommendedName>
        <fullName evidence="7">GATOR2 complex protein WDR24</fullName>
    </recommendedName>
</protein>
<dbReference type="InterPro" id="IPR015943">
    <property type="entry name" value="WD40/YVTN_repeat-like_dom_sf"/>
</dbReference>
<comment type="caution">
    <text evidence="11">The sequence shown here is derived from an EMBL/GenBank/DDBJ whole genome shotgun (WGS) entry which is preliminary data.</text>
</comment>
<evidence type="ECO:0000313" key="11">
    <source>
        <dbReference type="EMBL" id="CAE1293225.1"/>
    </source>
</evidence>
<accession>A0A812D905</accession>
<dbReference type="Proteomes" id="UP000597762">
    <property type="component" value="Unassembled WGS sequence"/>
</dbReference>
<feature type="transmembrane region" description="Helical" evidence="10">
    <location>
        <begin position="783"/>
        <end position="799"/>
    </location>
</feature>
<dbReference type="GO" id="GO:0034198">
    <property type="term" value="P:cellular response to amino acid starvation"/>
    <property type="evidence" value="ECO:0007669"/>
    <property type="project" value="TreeGrafter"/>
</dbReference>
<feature type="transmembrane region" description="Helical" evidence="10">
    <location>
        <begin position="755"/>
        <end position="776"/>
    </location>
</feature>
<keyword evidence="10" id="KW-0812">Transmembrane</keyword>
<dbReference type="InterPro" id="IPR019775">
    <property type="entry name" value="WD40_repeat_CS"/>
</dbReference>
<sequence>MEEKREESIKQFGRQSNNFYMDPSEKVKENLAVSIQHYAQEPINAIALNRDSSRVVIAGRQVFKIISIENDKFVESVNFRVGKNINLNFSAADVTWNHIEENKLASAATNSSVVIWDLNKPSRSKLCDVYTSHKRTVNRVTFHNKEPFLLLSGSQDGDMKIFDTRRKEVTTTFSGKESVRDVQFCPQTDGYFRFAAGLENGIVQEWDIRRPDRPEREITAHTGPVFTLDWNPIDKNWLATGGRDRAIKVWDLPSRKLVHIVHTMASVAKCKWRPEHKQLIASSSLLVDFAVNIWDIRRPYIPLAAFNKHKDVASVDELNTPTPTCPPSNILQSLEPSMWANSNLFLFTPDNSFDLSVDWFVNFAKLYWLSGKSFEEICDHNASIAQKLNRKQVSLTWLILKTLFTCTSPNNITPPYHAGPGYPILSKIVEAIADKNCEIEKEHPTGENTSGCSDEESEAENEALPEKNLANIATGLANQTGDFFFGDGETDFPYDLDDNDSVVPDKQDWSLPAEAFQLRHELQFGMAPPVPMTHDSPASANDSDVNSFNTMGQSFGWRLMERHSLSKISLPFTLPCFISNFLTLHFLQSSSFLSHHPSLALSLLSPFPCSFSLIALPLLFLSHRPSLALSLSSPFLALSLLSPFLALSLLSPSLALSLRRLPLHFLSTRPSLALPFHRSSLLFFSPIASSLALSLLSPFPCTFSLIAFLTFSLIALPLLFLSYRPSLALSLLSPFPCTFSLIALPLHFLSYHPSLALSLLSPFPCTFSLIALPLLFLSYRPSLLFSLLSPFPCSFFLSYRPSLALSLLSPFPCSFSLIALPSRSLSHLLSLPLALSSPFRFSHLSPHLFTSLLTFSPLYRSLLAIPLILLIFQLSSLPREKC</sequence>
<evidence type="ECO:0000256" key="9">
    <source>
        <dbReference type="SAM" id="MobiDB-lite"/>
    </source>
</evidence>
<dbReference type="InterPro" id="IPR036322">
    <property type="entry name" value="WD40_repeat_dom_sf"/>
</dbReference>
<evidence type="ECO:0000256" key="10">
    <source>
        <dbReference type="SAM" id="Phobius"/>
    </source>
</evidence>
<keyword evidence="6" id="KW-0862">Zinc</keyword>
<feature type="transmembrane region" description="Helical" evidence="10">
    <location>
        <begin position="703"/>
        <end position="721"/>
    </location>
</feature>
<evidence type="ECO:0000256" key="2">
    <source>
        <dbReference type="ARBA" id="ARBA00022574"/>
    </source>
</evidence>
<evidence type="ECO:0000256" key="6">
    <source>
        <dbReference type="ARBA" id="ARBA00022833"/>
    </source>
</evidence>
<dbReference type="PROSITE" id="PS50294">
    <property type="entry name" value="WD_REPEATS_REGION"/>
    <property type="match status" value="1"/>
</dbReference>
<dbReference type="GO" id="GO:1904263">
    <property type="term" value="P:positive regulation of TORC1 signaling"/>
    <property type="evidence" value="ECO:0007669"/>
    <property type="project" value="TreeGrafter"/>
</dbReference>
<feature type="transmembrane region" description="Helical" evidence="10">
    <location>
        <begin position="679"/>
        <end position="697"/>
    </location>
</feature>
<feature type="transmembrane region" description="Helical" evidence="10">
    <location>
        <begin position="635"/>
        <end position="658"/>
    </location>
</feature>
<dbReference type="Pfam" id="PF00400">
    <property type="entry name" value="WD40"/>
    <property type="match status" value="2"/>
</dbReference>
<evidence type="ECO:0000256" key="1">
    <source>
        <dbReference type="ARBA" id="ARBA00008134"/>
    </source>
</evidence>
<dbReference type="EMBL" id="CAHIKZ030002877">
    <property type="protein sequence ID" value="CAE1293225.1"/>
    <property type="molecule type" value="Genomic_DNA"/>
</dbReference>
<keyword evidence="2 8" id="KW-0853">WD repeat</keyword>
<feature type="repeat" description="WD" evidence="8">
    <location>
        <begin position="218"/>
        <end position="260"/>
    </location>
</feature>
<dbReference type="InterPro" id="IPR001680">
    <property type="entry name" value="WD40_rpt"/>
</dbReference>
<evidence type="ECO:0000256" key="7">
    <source>
        <dbReference type="ARBA" id="ARBA00040269"/>
    </source>
</evidence>
<feature type="compositionally biased region" description="Acidic residues" evidence="9">
    <location>
        <begin position="453"/>
        <end position="463"/>
    </location>
</feature>
<dbReference type="GO" id="GO:0008270">
    <property type="term" value="F:zinc ion binding"/>
    <property type="evidence" value="ECO:0007669"/>
    <property type="project" value="UniProtKB-KW"/>
</dbReference>
<dbReference type="GO" id="GO:0016239">
    <property type="term" value="P:positive regulation of macroautophagy"/>
    <property type="evidence" value="ECO:0007669"/>
    <property type="project" value="TreeGrafter"/>
</dbReference>
<keyword evidence="5" id="KW-0863">Zinc-finger</keyword>
<dbReference type="OrthoDB" id="60955at2759"/>
<evidence type="ECO:0000256" key="8">
    <source>
        <dbReference type="PROSITE-ProRule" id="PRU00221"/>
    </source>
</evidence>
<keyword evidence="10" id="KW-1133">Transmembrane helix</keyword>
<dbReference type="Gene3D" id="2.130.10.10">
    <property type="entry name" value="YVTN repeat-like/Quinoprotein amine dehydrogenase"/>
    <property type="match status" value="1"/>
</dbReference>
<dbReference type="SUPFAM" id="SSF50978">
    <property type="entry name" value="WD40 repeat-like"/>
    <property type="match status" value="1"/>
</dbReference>
<reference evidence="11" key="1">
    <citation type="submission" date="2021-01" db="EMBL/GenBank/DDBJ databases">
        <authorList>
            <person name="Li R."/>
            <person name="Bekaert M."/>
        </authorList>
    </citation>
    <scope>NUCLEOTIDE SEQUENCE</scope>
    <source>
        <strain evidence="11">Farmed</strain>
    </source>
</reference>
<organism evidence="11 12">
    <name type="scientific">Acanthosepion pharaonis</name>
    <name type="common">Pharaoh cuttlefish</name>
    <name type="synonym">Sepia pharaonis</name>
    <dbReference type="NCBI Taxonomy" id="158019"/>
    <lineage>
        <taxon>Eukaryota</taxon>
        <taxon>Metazoa</taxon>
        <taxon>Spiralia</taxon>
        <taxon>Lophotrochozoa</taxon>
        <taxon>Mollusca</taxon>
        <taxon>Cephalopoda</taxon>
        <taxon>Coleoidea</taxon>
        <taxon>Decapodiformes</taxon>
        <taxon>Sepiida</taxon>
        <taxon>Sepiina</taxon>
        <taxon>Sepiidae</taxon>
        <taxon>Acanthosepion</taxon>
    </lineage>
</organism>
<keyword evidence="4" id="KW-0677">Repeat</keyword>
<feature type="region of interest" description="Disordered" evidence="9">
    <location>
        <begin position="440"/>
        <end position="463"/>
    </location>
</feature>
<dbReference type="SMART" id="SM00320">
    <property type="entry name" value="WD40"/>
    <property type="match status" value="5"/>
</dbReference>
<feature type="transmembrane region" description="Helical" evidence="10">
    <location>
        <begin position="858"/>
        <end position="877"/>
    </location>
</feature>
<dbReference type="InterPro" id="IPR037590">
    <property type="entry name" value="WDR24"/>
</dbReference>
<evidence type="ECO:0000256" key="4">
    <source>
        <dbReference type="ARBA" id="ARBA00022737"/>
    </source>
</evidence>
<keyword evidence="3" id="KW-0479">Metal-binding</keyword>
<evidence type="ECO:0000256" key="5">
    <source>
        <dbReference type="ARBA" id="ARBA00022771"/>
    </source>
</evidence>
<keyword evidence="12" id="KW-1185">Reference proteome</keyword>
<proteinExistence type="inferred from homology"/>
<evidence type="ECO:0000256" key="3">
    <source>
        <dbReference type="ARBA" id="ARBA00022723"/>
    </source>
</evidence>
<name>A0A812D905_ACAPH</name>
<dbReference type="GO" id="GO:0005774">
    <property type="term" value="C:vacuolar membrane"/>
    <property type="evidence" value="ECO:0007669"/>
    <property type="project" value="TreeGrafter"/>
</dbReference>
<comment type="similarity">
    <text evidence="1">Belongs to the WD repeat WDR24 family.</text>
</comment>
<feature type="transmembrane region" description="Helical" evidence="10">
    <location>
        <begin position="728"/>
        <end position="749"/>
    </location>
</feature>
<feature type="transmembrane region" description="Helical" evidence="10">
    <location>
        <begin position="568"/>
        <end position="587"/>
    </location>
</feature>
<keyword evidence="10" id="KW-0472">Membrane</keyword>
<dbReference type="PANTHER" id="PTHR46200">
    <property type="entry name" value="GATOR COMPLEX PROTEIN WDR24"/>
    <property type="match status" value="1"/>
</dbReference>
<feature type="transmembrane region" description="Helical" evidence="10">
    <location>
        <begin position="599"/>
        <end position="623"/>
    </location>
</feature>